<evidence type="ECO:0000313" key="2">
    <source>
        <dbReference type="EMBL" id="GHF04922.1"/>
    </source>
</evidence>
<protein>
    <recommendedName>
        <fullName evidence="1">MobA-like NTP transferase domain-containing protein</fullName>
    </recommendedName>
</protein>
<gene>
    <name evidence="2" type="ORF">GCM10011600_01730</name>
</gene>
<reference evidence="2" key="1">
    <citation type="journal article" date="2014" name="Int. J. Syst. Evol. Microbiol.">
        <title>Complete genome sequence of Corynebacterium casei LMG S-19264T (=DSM 44701T), isolated from a smear-ripened cheese.</title>
        <authorList>
            <consortium name="US DOE Joint Genome Institute (JGI-PGF)"/>
            <person name="Walter F."/>
            <person name="Albersmeier A."/>
            <person name="Kalinowski J."/>
            <person name="Ruckert C."/>
        </authorList>
    </citation>
    <scope>NUCLEOTIDE SEQUENCE</scope>
    <source>
        <strain evidence="2">CGMCC 1.16548</strain>
    </source>
</reference>
<dbReference type="Proteomes" id="UP000617531">
    <property type="component" value="Unassembled WGS sequence"/>
</dbReference>
<dbReference type="GO" id="GO:0016779">
    <property type="term" value="F:nucleotidyltransferase activity"/>
    <property type="evidence" value="ECO:0007669"/>
    <property type="project" value="UniProtKB-ARBA"/>
</dbReference>
<proteinExistence type="predicted"/>
<keyword evidence="3" id="KW-1185">Reference proteome</keyword>
<dbReference type="Pfam" id="PF12804">
    <property type="entry name" value="NTP_transf_3"/>
    <property type="match status" value="1"/>
</dbReference>
<dbReference type="AlphaFoldDB" id="A0A8J3DSJ9"/>
<dbReference type="PANTHER" id="PTHR43777:SF1">
    <property type="entry name" value="MOLYBDENUM COFACTOR CYTIDYLYLTRANSFERASE"/>
    <property type="match status" value="1"/>
</dbReference>
<evidence type="ECO:0000313" key="3">
    <source>
        <dbReference type="Proteomes" id="UP000617531"/>
    </source>
</evidence>
<dbReference type="PANTHER" id="PTHR43777">
    <property type="entry name" value="MOLYBDENUM COFACTOR CYTIDYLYLTRANSFERASE"/>
    <property type="match status" value="1"/>
</dbReference>
<dbReference type="InterPro" id="IPR025877">
    <property type="entry name" value="MobA-like_NTP_Trfase"/>
</dbReference>
<dbReference type="RefSeq" id="WP_191281503.1">
    <property type="nucleotide sequence ID" value="NZ_BNAI01000001.1"/>
</dbReference>
<name>A0A8J3DSJ9_9MICO</name>
<organism evidence="2 3">
    <name type="scientific">Pseudolysinimonas yzui</name>
    <dbReference type="NCBI Taxonomy" id="2708254"/>
    <lineage>
        <taxon>Bacteria</taxon>
        <taxon>Bacillati</taxon>
        <taxon>Actinomycetota</taxon>
        <taxon>Actinomycetes</taxon>
        <taxon>Micrococcales</taxon>
        <taxon>Microbacteriaceae</taxon>
        <taxon>Pseudolysinimonas</taxon>
    </lineage>
</organism>
<evidence type="ECO:0000259" key="1">
    <source>
        <dbReference type="Pfam" id="PF12804"/>
    </source>
</evidence>
<dbReference type="EMBL" id="BNAI01000001">
    <property type="protein sequence ID" value="GHF04922.1"/>
    <property type="molecule type" value="Genomic_DNA"/>
</dbReference>
<dbReference type="Gene3D" id="3.90.550.10">
    <property type="entry name" value="Spore Coat Polysaccharide Biosynthesis Protein SpsA, Chain A"/>
    <property type="match status" value="1"/>
</dbReference>
<dbReference type="SUPFAM" id="SSF53448">
    <property type="entry name" value="Nucleotide-diphospho-sugar transferases"/>
    <property type="match status" value="1"/>
</dbReference>
<reference evidence="2" key="2">
    <citation type="submission" date="2020-09" db="EMBL/GenBank/DDBJ databases">
        <authorList>
            <person name="Sun Q."/>
            <person name="Zhou Y."/>
        </authorList>
    </citation>
    <scope>NUCLEOTIDE SEQUENCE</scope>
    <source>
        <strain evidence="2">CGMCC 1.16548</strain>
    </source>
</reference>
<sequence>MTTSVPRVAGIVLAGGAGTRAGGPKALRRDADGMPWLHRAVAALRGGGCGSVWVVLGADAALARALVPAEATVVVAEDWAEGLSASLRAGLGAAPPDASAVVVTLVDLPGLPAAAVARLLSAPLDAATLRRATYEGRPGHPVVIGRDHWAAVAASVDGDRGAGRYLAAQGAELVELSGLWDGADADGPA</sequence>
<accession>A0A8J3DSJ9</accession>
<comment type="caution">
    <text evidence="2">The sequence shown here is derived from an EMBL/GenBank/DDBJ whole genome shotgun (WGS) entry which is preliminary data.</text>
</comment>
<feature type="domain" description="MobA-like NTP transferase" evidence="1">
    <location>
        <begin position="10"/>
        <end position="169"/>
    </location>
</feature>
<dbReference type="InterPro" id="IPR029044">
    <property type="entry name" value="Nucleotide-diphossugar_trans"/>
</dbReference>